<keyword evidence="2" id="KW-0472">Membrane</keyword>
<dbReference type="eggNOG" id="arCOG07617">
    <property type="taxonomic scope" value="Archaea"/>
</dbReference>
<organism evidence="3 4">
    <name type="scientific">Geoglobus acetivorans</name>
    <dbReference type="NCBI Taxonomy" id="565033"/>
    <lineage>
        <taxon>Archaea</taxon>
        <taxon>Methanobacteriati</taxon>
        <taxon>Methanobacteriota</taxon>
        <taxon>Archaeoglobi</taxon>
        <taxon>Archaeoglobales</taxon>
        <taxon>Archaeoglobaceae</taxon>
        <taxon>Geoglobus</taxon>
    </lineage>
</organism>
<dbReference type="HOGENOM" id="CLU_017567_0_0_2"/>
<sequence length="503" mass="56157">MKRAILSALIAIMALTAIVSAEEPCIGCHKSVTPGIVSQYEDSAMAKAGVTCLDCHGEIKGINDPSVINHNGYRITPVVSPLHCQKCHPKEYEEFMRSKHAWTALIGPYKLWYRDVISKGLVKEGEAPTNDVFLAEDPYEHMGNTVSALFPASGILDRVGLLDEIDGYKNTLNCEGCHGSAVIVKDGKIVKGWPNNGIGRMNPDGSLGSCSACHTRHKFDRAEARKPETCGQCHLGPDHPQIEIYEESKHGNIYYSLENHSFLKEERLTPENTPAPTCAVCHMSGFNGARTTHDVGERLYWELQPAISTPQWYPSNLVPVGKAKPDGEKASQNREEMKKVCRGCHSPSWVDRYFVEFDQSVQDYNVVAKSAKEFLQKIYDEGLADKSNPLDEYPELMWYYIWHHDGRRWKMGASMMGYDFAHWSGIVDTVMDKYGRMIAWYDTQKKIENIKTLAEEGKATPKANAESAEREAESTPGFGVVSAITAIAALLGIYMTGRRKREN</sequence>
<dbReference type="Gene3D" id="1.10.780.10">
    <property type="entry name" value="Hydroxylamine Oxidoreductase, Chain A, domain 1"/>
    <property type="match status" value="1"/>
</dbReference>
<dbReference type="KEGG" id="gac:GACE_0430"/>
<dbReference type="GeneID" id="25399562"/>
<reference evidence="3 4" key="1">
    <citation type="journal article" date="2015" name="Appl. Environ. Microbiol.">
        <title>The Geoglobus acetivorans genome: Fe(III) reduction, acetate utilization, autotrophic growth, and degradation of aromatic compounds in a hyperthermophilic archaeon.</title>
        <authorList>
            <person name="Mardanov A.V."/>
            <person name="Slododkina G.B."/>
            <person name="Slobodkin A.I."/>
            <person name="Beletsky A.V."/>
            <person name="Gavrilov S.N."/>
            <person name="Kublanov I.V."/>
            <person name="Bonch-Osmolovskaya E.A."/>
            <person name="Skryabin K.G."/>
            <person name="Ravin N.V."/>
        </authorList>
    </citation>
    <scope>NUCLEOTIDE SEQUENCE [LARGE SCALE GENOMIC DNA]</scope>
    <source>
        <strain evidence="3 4">SBH6</strain>
    </source>
</reference>
<proteinExistence type="predicted"/>
<dbReference type="Gene3D" id="1.20.850.10">
    <property type="entry name" value="Hydroxylamine Oxidoreductase, Chain A, domain 2"/>
    <property type="match status" value="1"/>
</dbReference>
<evidence type="ECO:0000256" key="1">
    <source>
        <dbReference type="ARBA" id="ARBA00022729"/>
    </source>
</evidence>
<keyword evidence="2" id="KW-1133">Transmembrane helix</keyword>
<dbReference type="InterPro" id="IPR036280">
    <property type="entry name" value="Multihaem_cyt_sf"/>
</dbReference>
<protein>
    <submittedName>
        <fullName evidence="3">Hydroxylamine oxidase</fullName>
    </submittedName>
</protein>
<dbReference type="Pfam" id="PF13447">
    <property type="entry name" value="Multi-haem_cyto"/>
    <property type="match status" value="1"/>
</dbReference>
<name>A0A0A7GCC1_GEOAI</name>
<dbReference type="AlphaFoldDB" id="A0A0A7GCC1"/>
<keyword evidence="1" id="KW-0732">Signal</keyword>
<keyword evidence="2" id="KW-0812">Transmembrane</keyword>
<accession>A0A0A7GCC1</accession>
<dbReference type="InterPro" id="IPR051829">
    <property type="entry name" value="Multiheme_Cytochr_ET"/>
</dbReference>
<dbReference type="STRING" id="565033.GACE_0430"/>
<feature type="transmembrane region" description="Helical" evidence="2">
    <location>
        <begin position="477"/>
        <end position="497"/>
    </location>
</feature>
<dbReference type="RefSeq" id="WP_148305896.1">
    <property type="nucleotide sequence ID" value="NZ_CP009552.1"/>
</dbReference>
<evidence type="ECO:0000256" key="2">
    <source>
        <dbReference type="SAM" id="Phobius"/>
    </source>
</evidence>
<dbReference type="Proteomes" id="UP000030624">
    <property type="component" value="Chromosome"/>
</dbReference>
<evidence type="ECO:0000313" key="4">
    <source>
        <dbReference type="Proteomes" id="UP000030624"/>
    </source>
</evidence>
<gene>
    <name evidence="3" type="ORF">GACE_0430</name>
</gene>
<dbReference type="EMBL" id="CP009552">
    <property type="protein sequence ID" value="AIY89488.1"/>
    <property type="molecule type" value="Genomic_DNA"/>
</dbReference>
<evidence type="ECO:0000313" key="3">
    <source>
        <dbReference type="EMBL" id="AIY89488.1"/>
    </source>
</evidence>
<dbReference type="PANTHER" id="PTHR35038">
    <property type="entry name" value="DISSIMILATORY SULFITE REDUCTASE SIRA"/>
    <property type="match status" value="1"/>
</dbReference>
<dbReference type="SUPFAM" id="SSF48695">
    <property type="entry name" value="Multiheme cytochromes"/>
    <property type="match status" value="1"/>
</dbReference>